<evidence type="ECO:0000259" key="7">
    <source>
        <dbReference type="PROSITE" id="PS51900"/>
    </source>
</evidence>
<dbReference type="Pfam" id="PF00589">
    <property type="entry name" value="Phage_integrase"/>
    <property type="match status" value="1"/>
</dbReference>
<evidence type="ECO:0000256" key="5">
    <source>
        <dbReference type="SAM" id="MobiDB-lite"/>
    </source>
</evidence>
<feature type="region of interest" description="Disordered" evidence="5">
    <location>
        <begin position="1"/>
        <end position="59"/>
    </location>
</feature>
<gene>
    <name evidence="8" type="ORF">GHK86_02630</name>
</gene>
<protein>
    <submittedName>
        <fullName evidence="8">Tyrosine-type recombinase/integrase</fullName>
    </submittedName>
</protein>
<dbReference type="CDD" id="cd01189">
    <property type="entry name" value="INT_ICEBs1_C_like"/>
    <property type="match status" value="1"/>
</dbReference>
<dbReference type="InterPro" id="IPR028259">
    <property type="entry name" value="AP2-like_int_N"/>
</dbReference>
<dbReference type="Gene3D" id="1.10.150.130">
    <property type="match status" value="1"/>
</dbReference>
<dbReference type="PANTHER" id="PTHR30349">
    <property type="entry name" value="PHAGE INTEGRASE-RELATED"/>
    <property type="match status" value="1"/>
</dbReference>
<evidence type="ECO:0000256" key="3">
    <source>
        <dbReference type="ARBA" id="ARBA00023172"/>
    </source>
</evidence>
<keyword evidence="9" id="KW-1185">Reference proteome</keyword>
<dbReference type="SUPFAM" id="SSF56349">
    <property type="entry name" value="DNA breaking-rejoining enzymes"/>
    <property type="match status" value="1"/>
</dbReference>
<proteinExistence type="inferred from homology"/>
<dbReference type="InterPro" id="IPR013762">
    <property type="entry name" value="Integrase-like_cat_sf"/>
</dbReference>
<name>A0ABW9QTC5_9ACTN</name>
<evidence type="ECO:0000256" key="1">
    <source>
        <dbReference type="ARBA" id="ARBA00008857"/>
    </source>
</evidence>
<evidence type="ECO:0000313" key="8">
    <source>
        <dbReference type="EMBL" id="MST31628.1"/>
    </source>
</evidence>
<evidence type="ECO:0000313" key="9">
    <source>
        <dbReference type="Proteomes" id="UP000437736"/>
    </source>
</evidence>
<keyword evidence="3" id="KW-0233">DNA recombination</keyword>
<dbReference type="InterPro" id="IPR010998">
    <property type="entry name" value="Integrase_recombinase_N"/>
</dbReference>
<dbReference type="Proteomes" id="UP000437736">
    <property type="component" value="Unassembled WGS sequence"/>
</dbReference>
<evidence type="ECO:0000259" key="6">
    <source>
        <dbReference type="PROSITE" id="PS51898"/>
    </source>
</evidence>
<comment type="similarity">
    <text evidence="1">Belongs to the 'phage' integrase family.</text>
</comment>
<feature type="compositionally biased region" description="Basic and acidic residues" evidence="5">
    <location>
        <begin position="1"/>
        <end position="11"/>
    </location>
</feature>
<organism evidence="8 9">
    <name type="scientific">Acidiferrimicrobium australe</name>
    <dbReference type="NCBI Taxonomy" id="2664430"/>
    <lineage>
        <taxon>Bacteria</taxon>
        <taxon>Bacillati</taxon>
        <taxon>Actinomycetota</taxon>
        <taxon>Acidimicrobiia</taxon>
        <taxon>Acidimicrobiales</taxon>
        <taxon>Acidimicrobiaceae</taxon>
        <taxon>Acidiferrimicrobium</taxon>
    </lineage>
</organism>
<comment type="caution">
    <text evidence="8">The sequence shown here is derived from an EMBL/GenBank/DDBJ whole genome shotgun (WGS) entry which is preliminary data.</text>
</comment>
<accession>A0ABW9QTC5</accession>
<dbReference type="Pfam" id="PF14657">
    <property type="entry name" value="Arm-DNA-bind_4"/>
    <property type="match status" value="1"/>
</dbReference>
<keyword evidence="2 4" id="KW-0238">DNA-binding</keyword>
<dbReference type="InterPro" id="IPR002104">
    <property type="entry name" value="Integrase_catalytic"/>
</dbReference>
<evidence type="ECO:0000256" key="2">
    <source>
        <dbReference type="ARBA" id="ARBA00023125"/>
    </source>
</evidence>
<dbReference type="Gene3D" id="1.10.443.10">
    <property type="entry name" value="Intergrase catalytic core"/>
    <property type="match status" value="1"/>
</dbReference>
<evidence type="ECO:0000256" key="4">
    <source>
        <dbReference type="PROSITE-ProRule" id="PRU01248"/>
    </source>
</evidence>
<dbReference type="InterPro" id="IPR044068">
    <property type="entry name" value="CB"/>
</dbReference>
<reference evidence="8 9" key="1">
    <citation type="submission" date="2019-11" db="EMBL/GenBank/DDBJ databases">
        <title>Acidiferrimicrobium australis gen. nov., sp. nov., an acidophilic and obligately heterotrophic, member of the Actinobacteria that catalyses dissimilatory oxido- reduction of iron isolated from metal-rich acidic water in Chile.</title>
        <authorList>
            <person name="Gonzalez D."/>
            <person name="Huber K."/>
            <person name="Hedrich S."/>
            <person name="Rojas-Villalobos C."/>
            <person name="Quatrini R."/>
            <person name="Dinamarca M.A."/>
            <person name="Schwarz A."/>
            <person name="Canales C."/>
            <person name="Nancucheo I."/>
        </authorList>
    </citation>
    <scope>NUCLEOTIDE SEQUENCE [LARGE SCALE GENOMIC DNA]</scope>
    <source>
        <strain evidence="8 9">USS-CCA1</strain>
    </source>
</reference>
<dbReference type="PANTHER" id="PTHR30349:SF64">
    <property type="entry name" value="PROPHAGE INTEGRASE INTD-RELATED"/>
    <property type="match status" value="1"/>
</dbReference>
<feature type="domain" description="Tyr recombinase" evidence="6">
    <location>
        <begin position="225"/>
        <end position="421"/>
    </location>
</feature>
<dbReference type="PROSITE" id="PS51898">
    <property type="entry name" value="TYR_RECOMBINASE"/>
    <property type="match status" value="1"/>
</dbReference>
<feature type="domain" description="Core-binding (CB)" evidence="7">
    <location>
        <begin position="111"/>
        <end position="204"/>
    </location>
</feature>
<dbReference type="EMBL" id="WJHE01000107">
    <property type="protein sequence ID" value="MST31628.1"/>
    <property type="molecule type" value="Genomic_DNA"/>
</dbReference>
<dbReference type="InterPro" id="IPR050090">
    <property type="entry name" value="Tyrosine_recombinase_XerCD"/>
</dbReference>
<sequence length="429" mass="46675">MAGRHQPDRSRRAPLLRLEVHGRQVGGEGAKPAGADPEDREGPRPRRHPGGRAMKGSTLKRGSTWTAYWSVKDPGTGKRVQHSRGGFRTQRLAQEHLTEVLAKVNKGEWRPDTQLTVQALLLEHWLPSRRASLRPSTVSLYRRAADDWIVPNIGAVELRRLVPATADQLAAKLATSGGKGGMPLSPRSVQIAVGTLMSATRWAAKTGLVGRDPLTGHDRPTASSPEMKAWTAEEARRFLGATSGDRLAFVYALLLTRGMRRGEVCGLRWEDIDLEGGYLRVVRTRVLVDGRPQLSEPKTKAGRRSVPLDPKLVALLRRHKAQQAAEKLAAGTAYHEAGWLVADELGRPYYPDAVSGMFDRQVQAVGLRKIRVHDTRHTAATLMLSDGVPVKTVADLLGHDPRVTLATYAHAVPGLGEAAGAALSARLLG</sequence>
<dbReference type="InterPro" id="IPR011010">
    <property type="entry name" value="DNA_brk_join_enz"/>
</dbReference>
<dbReference type="PROSITE" id="PS51900">
    <property type="entry name" value="CB"/>
    <property type="match status" value="1"/>
</dbReference>